<dbReference type="Gene3D" id="2.160.10.10">
    <property type="entry name" value="Hexapeptide repeat proteins"/>
    <property type="match status" value="1"/>
</dbReference>
<dbReference type="KEGG" id="bky:D1093_04450"/>
<gene>
    <name evidence="1" type="ORF">D1093_03135</name>
    <name evidence="2" type="ORF">D1093_04450</name>
</gene>
<evidence type="ECO:0000313" key="3">
    <source>
        <dbReference type="Proteomes" id="UP000321940"/>
    </source>
</evidence>
<dbReference type="RefSeq" id="WP_120100908.1">
    <property type="nucleotide sequence ID" value="NZ_CP031843.2"/>
</dbReference>
<protein>
    <submittedName>
        <fullName evidence="2">Phage related protein</fullName>
    </submittedName>
</protein>
<sequence length="105" mass="11752">MIKKKYKLTDETIKVDGTTLYRIRALKDFDDVKEGDLGGFVESEWNLSHDDNCWVGGNACVYQNAYISENAKVYDDAEVYNNAKVRGNAIVAGDTAFYGSDAILR</sequence>
<organism evidence="2 3">
    <name type="scientific">Bartonella kosoyi</name>
    <dbReference type="NCBI Taxonomy" id="2133959"/>
    <lineage>
        <taxon>Bacteria</taxon>
        <taxon>Pseudomonadati</taxon>
        <taxon>Pseudomonadota</taxon>
        <taxon>Alphaproteobacteria</taxon>
        <taxon>Hyphomicrobiales</taxon>
        <taxon>Bartonellaceae</taxon>
        <taxon>Bartonella</taxon>
    </lineage>
</organism>
<reference evidence="2 3" key="1">
    <citation type="journal article" date="2020" name="Int. J. Syst. Evol. Microbiol.">
        <title>Bartonella kosoyi sp. nov. and Bartonella krasnovii sp. nov., two novel species closely related to the zoonotic Bartonella elizabethae, isolated from black rats and wild desert rodent-fleas.</title>
        <authorList>
            <person name="Gutierrez R."/>
            <person name="Shalit T."/>
            <person name="Markus B."/>
            <person name="Yuan C."/>
            <person name="Nachum-Biala Y."/>
            <person name="Elad D."/>
            <person name="Harrus S."/>
        </authorList>
    </citation>
    <scope>NUCLEOTIDE SEQUENCE [LARGE SCALE GENOMIC DNA]</scope>
    <source>
        <strain evidence="2 3">Tel Aviv</strain>
    </source>
</reference>
<name>A0A5B9CX51_9HYPH</name>
<dbReference type="AlphaFoldDB" id="A0A5B9CX51"/>
<accession>A0A5B9CX51</accession>
<dbReference type="EMBL" id="CP031843">
    <property type="protein sequence ID" value="QEE08895.1"/>
    <property type="molecule type" value="Genomic_DNA"/>
</dbReference>
<evidence type="ECO:0000313" key="2">
    <source>
        <dbReference type="EMBL" id="QEE08895.1"/>
    </source>
</evidence>
<dbReference type="EMBL" id="CP031843">
    <property type="protein sequence ID" value="QEE08654.1"/>
    <property type="molecule type" value="Genomic_DNA"/>
</dbReference>
<dbReference type="KEGG" id="bky:D1093_03135"/>
<evidence type="ECO:0000313" key="1">
    <source>
        <dbReference type="EMBL" id="QEE08654.1"/>
    </source>
</evidence>
<dbReference type="Proteomes" id="UP000321940">
    <property type="component" value="Chromosome"/>
</dbReference>
<dbReference type="InterPro" id="IPR011004">
    <property type="entry name" value="Trimer_LpxA-like_sf"/>
</dbReference>
<proteinExistence type="predicted"/>
<keyword evidence="3" id="KW-1185">Reference proteome</keyword>
<dbReference type="SUPFAM" id="SSF51161">
    <property type="entry name" value="Trimeric LpxA-like enzymes"/>
    <property type="match status" value="1"/>
</dbReference>